<gene>
    <name evidence="1" type="ORF">NCTC13184_05737</name>
</gene>
<dbReference type="AlphaFoldDB" id="A0A378X2E7"/>
<dbReference type="OrthoDB" id="4764556at2"/>
<accession>A0A378X2E7</accession>
<protein>
    <submittedName>
        <fullName evidence="1">Uncharacterized protein</fullName>
    </submittedName>
</protein>
<organism evidence="1 2">
    <name type="scientific">Nocardia africana</name>
    <dbReference type="NCBI Taxonomy" id="134964"/>
    <lineage>
        <taxon>Bacteria</taxon>
        <taxon>Bacillati</taxon>
        <taxon>Actinomycetota</taxon>
        <taxon>Actinomycetes</taxon>
        <taxon>Mycobacteriales</taxon>
        <taxon>Nocardiaceae</taxon>
        <taxon>Nocardia</taxon>
    </lineage>
</organism>
<dbReference type="EMBL" id="UGRU01000001">
    <property type="protein sequence ID" value="SUA47197.1"/>
    <property type="molecule type" value="Genomic_DNA"/>
</dbReference>
<sequence length="135" mass="15438">MDEILQRAPEWAVGAVVIFVALGYIGRTAAETSETWARLLGPLGRRWRERGERRRQIRIEQREARAADLEDMTRQRDYLAGALDICRTEHEATAGYLLYDARWHYEANLAAAAAGYESPAHLSLRQWREVNGVGR</sequence>
<evidence type="ECO:0000313" key="2">
    <source>
        <dbReference type="Proteomes" id="UP000255082"/>
    </source>
</evidence>
<reference evidence="1 2" key="1">
    <citation type="submission" date="2018-06" db="EMBL/GenBank/DDBJ databases">
        <authorList>
            <consortium name="Pathogen Informatics"/>
            <person name="Doyle S."/>
        </authorList>
    </citation>
    <scope>NUCLEOTIDE SEQUENCE [LARGE SCALE GENOMIC DNA]</scope>
    <source>
        <strain evidence="1 2">NCTC13184</strain>
    </source>
</reference>
<evidence type="ECO:0000313" key="1">
    <source>
        <dbReference type="EMBL" id="SUA47197.1"/>
    </source>
</evidence>
<dbReference type="RefSeq" id="WP_128145410.1">
    <property type="nucleotide sequence ID" value="NZ_JAJFOE010000001.1"/>
</dbReference>
<dbReference type="Proteomes" id="UP000255082">
    <property type="component" value="Unassembled WGS sequence"/>
</dbReference>
<name>A0A378X2E7_9NOCA</name>
<proteinExistence type="predicted"/>